<comment type="caution">
    <text evidence="1">The sequence shown here is derived from an EMBL/GenBank/DDBJ whole genome shotgun (WGS) entry which is preliminary data.</text>
</comment>
<name>A0A9D3YC99_DREPO</name>
<proteinExistence type="predicted"/>
<keyword evidence="2" id="KW-1185">Reference proteome</keyword>
<dbReference type="AlphaFoldDB" id="A0A9D3YC99"/>
<gene>
    <name evidence="1" type="ORF">DPMN_083162</name>
</gene>
<protein>
    <submittedName>
        <fullName evidence="1">Uncharacterized protein</fullName>
    </submittedName>
</protein>
<dbReference type="EMBL" id="JAIWYP010000016">
    <property type="protein sequence ID" value="KAH3695704.1"/>
    <property type="molecule type" value="Genomic_DNA"/>
</dbReference>
<dbReference type="PANTHER" id="PTHR21174">
    <property type="match status" value="1"/>
</dbReference>
<reference evidence="1" key="2">
    <citation type="submission" date="2020-11" db="EMBL/GenBank/DDBJ databases">
        <authorList>
            <person name="McCartney M.A."/>
            <person name="Auch B."/>
            <person name="Kono T."/>
            <person name="Mallez S."/>
            <person name="Becker A."/>
            <person name="Gohl D.M."/>
            <person name="Silverstein K.A.T."/>
            <person name="Koren S."/>
            <person name="Bechman K.B."/>
            <person name="Herman A."/>
            <person name="Abrahante J.E."/>
            <person name="Garbe J."/>
        </authorList>
    </citation>
    <scope>NUCLEOTIDE SEQUENCE</scope>
    <source>
        <strain evidence="1">Duluth1</strain>
        <tissue evidence="1">Whole animal</tissue>
    </source>
</reference>
<accession>A0A9D3YC99</accession>
<sequence>SFTIHRSQTTKIKVLSSFNNLEEEICDLTNDGQQAEQEVWDKFQAAIQHIDQCRSEFDANVKMVVDWILQTKGHLTAVTTTPDMYGDDDLHFFLDMDLGILGADRTRYMEYAADIRKEYCHVPDGVFHRRRIELMNTNQSSSDGEYKCRYPMKVWSL</sequence>
<dbReference type="InterPro" id="IPR009218">
    <property type="entry name" value="HD_phosphohydro"/>
</dbReference>
<evidence type="ECO:0000313" key="2">
    <source>
        <dbReference type="Proteomes" id="UP000828390"/>
    </source>
</evidence>
<evidence type="ECO:0000313" key="1">
    <source>
        <dbReference type="EMBL" id="KAH3695704.1"/>
    </source>
</evidence>
<reference evidence="1" key="1">
    <citation type="journal article" date="2019" name="bioRxiv">
        <title>The Genome of the Zebra Mussel, Dreissena polymorpha: A Resource for Invasive Species Research.</title>
        <authorList>
            <person name="McCartney M.A."/>
            <person name="Auch B."/>
            <person name="Kono T."/>
            <person name="Mallez S."/>
            <person name="Zhang Y."/>
            <person name="Obille A."/>
            <person name="Becker A."/>
            <person name="Abrahante J.E."/>
            <person name="Garbe J."/>
            <person name="Badalamenti J.P."/>
            <person name="Herman A."/>
            <person name="Mangelson H."/>
            <person name="Liachko I."/>
            <person name="Sullivan S."/>
            <person name="Sone E.D."/>
            <person name="Koren S."/>
            <person name="Silverstein K.A.T."/>
            <person name="Beckman K.B."/>
            <person name="Gohl D.M."/>
        </authorList>
    </citation>
    <scope>NUCLEOTIDE SEQUENCE</scope>
    <source>
        <strain evidence="1">Duluth1</strain>
        <tissue evidence="1">Whole animal</tissue>
    </source>
</reference>
<organism evidence="1 2">
    <name type="scientific">Dreissena polymorpha</name>
    <name type="common">Zebra mussel</name>
    <name type="synonym">Mytilus polymorpha</name>
    <dbReference type="NCBI Taxonomy" id="45954"/>
    <lineage>
        <taxon>Eukaryota</taxon>
        <taxon>Metazoa</taxon>
        <taxon>Spiralia</taxon>
        <taxon>Lophotrochozoa</taxon>
        <taxon>Mollusca</taxon>
        <taxon>Bivalvia</taxon>
        <taxon>Autobranchia</taxon>
        <taxon>Heteroconchia</taxon>
        <taxon>Euheterodonta</taxon>
        <taxon>Imparidentia</taxon>
        <taxon>Neoheterodontei</taxon>
        <taxon>Myida</taxon>
        <taxon>Dreissenoidea</taxon>
        <taxon>Dreissenidae</taxon>
        <taxon>Dreissena</taxon>
    </lineage>
</organism>
<dbReference type="PANTHER" id="PTHR21174:SF0">
    <property type="entry name" value="HD PHOSPHOHYDROLASE FAMILY PROTEIN-RELATED"/>
    <property type="match status" value="1"/>
</dbReference>
<feature type="non-terminal residue" evidence="1">
    <location>
        <position position="1"/>
    </location>
</feature>
<dbReference type="Proteomes" id="UP000828390">
    <property type="component" value="Unassembled WGS sequence"/>
</dbReference>